<organism evidence="2 3">
    <name type="scientific">Polyplosphaeria fusca</name>
    <dbReference type="NCBI Taxonomy" id="682080"/>
    <lineage>
        <taxon>Eukaryota</taxon>
        <taxon>Fungi</taxon>
        <taxon>Dikarya</taxon>
        <taxon>Ascomycota</taxon>
        <taxon>Pezizomycotina</taxon>
        <taxon>Dothideomycetes</taxon>
        <taxon>Pleosporomycetidae</taxon>
        <taxon>Pleosporales</taxon>
        <taxon>Tetraplosphaeriaceae</taxon>
        <taxon>Polyplosphaeria</taxon>
    </lineage>
</organism>
<proteinExistence type="predicted"/>
<protein>
    <submittedName>
        <fullName evidence="2">Uncharacterized protein</fullName>
    </submittedName>
</protein>
<evidence type="ECO:0000313" key="2">
    <source>
        <dbReference type="EMBL" id="KAF2729993.1"/>
    </source>
</evidence>
<dbReference type="Proteomes" id="UP000799444">
    <property type="component" value="Unassembled WGS sequence"/>
</dbReference>
<accession>A0A9P4QMC2</accession>
<feature type="compositionally biased region" description="Low complexity" evidence="1">
    <location>
        <begin position="49"/>
        <end position="68"/>
    </location>
</feature>
<dbReference type="EMBL" id="ML996229">
    <property type="protein sequence ID" value="KAF2729993.1"/>
    <property type="molecule type" value="Genomic_DNA"/>
</dbReference>
<feature type="compositionally biased region" description="Acidic residues" evidence="1">
    <location>
        <begin position="111"/>
        <end position="122"/>
    </location>
</feature>
<reference evidence="2" key="1">
    <citation type="journal article" date="2020" name="Stud. Mycol.">
        <title>101 Dothideomycetes genomes: a test case for predicting lifestyles and emergence of pathogens.</title>
        <authorList>
            <person name="Haridas S."/>
            <person name="Albert R."/>
            <person name="Binder M."/>
            <person name="Bloem J."/>
            <person name="Labutti K."/>
            <person name="Salamov A."/>
            <person name="Andreopoulos B."/>
            <person name="Baker S."/>
            <person name="Barry K."/>
            <person name="Bills G."/>
            <person name="Bluhm B."/>
            <person name="Cannon C."/>
            <person name="Castanera R."/>
            <person name="Culley D."/>
            <person name="Daum C."/>
            <person name="Ezra D."/>
            <person name="Gonzalez J."/>
            <person name="Henrissat B."/>
            <person name="Kuo A."/>
            <person name="Liang C."/>
            <person name="Lipzen A."/>
            <person name="Lutzoni F."/>
            <person name="Magnuson J."/>
            <person name="Mondo S."/>
            <person name="Nolan M."/>
            <person name="Ohm R."/>
            <person name="Pangilinan J."/>
            <person name="Park H.-J."/>
            <person name="Ramirez L."/>
            <person name="Alfaro M."/>
            <person name="Sun H."/>
            <person name="Tritt A."/>
            <person name="Yoshinaga Y."/>
            <person name="Zwiers L.-H."/>
            <person name="Turgeon B."/>
            <person name="Goodwin S."/>
            <person name="Spatafora J."/>
            <person name="Crous P."/>
            <person name="Grigoriev I."/>
        </authorList>
    </citation>
    <scope>NUCLEOTIDE SEQUENCE</scope>
    <source>
        <strain evidence="2">CBS 125425</strain>
    </source>
</reference>
<sequence length="147" mass="15550">MAPRSALANISYTVDSASEDEMARDDPNAFPTPDSNAENKAPTRKPRAKPAQAAKSKTATKAAGQGKATTRRASGASVLGVKKQNAAVTKKTGAKRGRKPLAEHNNANMSDTEEVDEFEADEVAAPVEPPKPVKRGRPTKAKKAQED</sequence>
<comment type="caution">
    <text evidence="2">The sequence shown here is derived from an EMBL/GenBank/DDBJ whole genome shotgun (WGS) entry which is preliminary data.</text>
</comment>
<feature type="compositionally biased region" description="Basic residues" evidence="1">
    <location>
        <begin position="132"/>
        <end position="147"/>
    </location>
</feature>
<keyword evidence="3" id="KW-1185">Reference proteome</keyword>
<name>A0A9P4QMC2_9PLEO</name>
<dbReference type="OrthoDB" id="3797735at2759"/>
<gene>
    <name evidence="2" type="ORF">EJ04DRAFT_416504</name>
</gene>
<evidence type="ECO:0000256" key="1">
    <source>
        <dbReference type="SAM" id="MobiDB-lite"/>
    </source>
</evidence>
<feature type="region of interest" description="Disordered" evidence="1">
    <location>
        <begin position="1"/>
        <end position="147"/>
    </location>
</feature>
<evidence type="ECO:0000313" key="3">
    <source>
        <dbReference type="Proteomes" id="UP000799444"/>
    </source>
</evidence>
<feature type="non-terminal residue" evidence="2">
    <location>
        <position position="147"/>
    </location>
</feature>
<dbReference type="AlphaFoldDB" id="A0A9P4QMC2"/>